<gene>
    <name evidence="1" type="ORF">DW070_06445</name>
</gene>
<evidence type="ECO:0000313" key="1">
    <source>
        <dbReference type="EMBL" id="RGB80413.1"/>
    </source>
</evidence>
<name>A0A3E2TQW0_9FIRM</name>
<evidence type="ECO:0000313" key="2">
    <source>
        <dbReference type="Proteomes" id="UP000260773"/>
    </source>
</evidence>
<sequence>MFTDIPHDYCNEETGLPVKNHLPPELGARFKTRKQWREWGYEPKPGEQGHRMHPSSLAYRSYVYFHESEVCSYAGTEPADDVRYQTHVSKKTVALEECTGHGGLAAIGWKEPRPYRAG</sequence>
<comment type="caution">
    <text evidence="1">The sequence shown here is derived from an EMBL/GenBank/DDBJ whole genome shotgun (WGS) entry which is preliminary data.</text>
</comment>
<proteinExistence type="predicted"/>
<protein>
    <submittedName>
        <fullName evidence="1">Uncharacterized protein</fullName>
    </submittedName>
</protein>
<dbReference type="AlphaFoldDB" id="A0A3E2TQW0"/>
<dbReference type="EMBL" id="QVEP01000011">
    <property type="protein sequence ID" value="RGB80413.1"/>
    <property type="molecule type" value="Genomic_DNA"/>
</dbReference>
<dbReference type="Proteomes" id="UP000260773">
    <property type="component" value="Unassembled WGS sequence"/>
</dbReference>
<reference evidence="1 2" key="1">
    <citation type="submission" date="2018-08" db="EMBL/GenBank/DDBJ databases">
        <title>A genome reference for cultivated species of the human gut microbiota.</title>
        <authorList>
            <person name="Zou Y."/>
            <person name="Xue W."/>
            <person name="Luo G."/>
        </authorList>
    </citation>
    <scope>NUCLEOTIDE SEQUENCE [LARGE SCALE GENOMIC DNA]</scope>
    <source>
        <strain evidence="1 2">AF45-17</strain>
    </source>
</reference>
<accession>A0A3E2TQW0</accession>
<organism evidence="1 2">
    <name type="scientific">Coprococcus catus</name>
    <dbReference type="NCBI Taxonomy" id="116085"/>
    <lineage>
        <taxon>Bacteria</taxon>
        <taxon>Bacillati</taxon>
        <taxon>Bacillota</taxon>
        <taxon>Clostridia</taxon>
        <taxon>Lachnospirales</taxon>
        <taxon>Lachnospiraceae</taxon>
        <taxon>Coprococcus</taxon>
    </lineage>
</organism>